<dbReference type="EMBL" id="CASHSV030000076">
    <property type="protein sequence ID" value="CAJ2645354.1"/>
    <property type="molecule type" value="Genomic_DNA"/>
</dbReference>
<name>A0ACB0JP25_TRIPR</name>
<evidence type="ECO:0000313" key="1">
    <source>
        <dbReference type="EMBL" id="CAJ2645354.1"/>
    </source>
</evidence>
<comment type="caution">
    <text evidence="1">The sequence shown here is derived from an EMBL/GenBank/DDBJ whole genome shotgun (WGS) entry which is preliminary data.</text>
</comment>
<proteinExistence type="predicted"/>
<organism evidence="1 2">
    <name type="scientific">Trifolium pratense</name>
    <name type="common">Red clover</name>
    <dbReference type="NCBI Taxonomy" id="57577"/>
    <lineage>
        <taxon>Eukaryota</taxon>
        <taxon>Viridiplantae</taxon>
        <taxon>Streptophyta</taxon>
        <taxon>Embryophyta</taxon>
        <taxon>Tracheophyta</taxon>
        <taxon>Spermatophyta</taxon>
        <taxon>Magnoliopsida</taxon>
        <taxon>eudicotyledons</taxon>
        <taxon>Gunneridae</taxon>
        <taxon>Pentapetalae</taxon>
        <taxon>rosids</taxon>
        <taxon>fabids</taxon>
        <taxon>Fabales</taxon>
        <taxon>Fabaceae</taxon>
        <taxon>Papilionoideae</taxon>
        <taxon>50 kb inversion clade</taxon>
        <taxon>NPAAA clade</taxon>
        <taxon>Hologalegina</taxon>
        <taxon>IRL clade</taxon>
        <taxon>Trifolieae</taxon>
        <taxon>Trifolium</taxon>
    </lineage>
</organism>
<evidence type="ECO:0000313" key="2">
    <source>
        <dbReference type="Proteomes" id="UP001177021"/>
    </source>
</evidence>
<reference evidence="1" key="1">
    <citation type="submission" date="2023-10" db="EMBL/GenBank/DDBJ databases">
        <authorList>
            <person name="Rodriguez Cubillos JULIANA M."/>
            <person name="De Vega J."/>
        </authorList>
    </citation>
    <scope>NUCLEOTIDE SEQUENCE</scope>
</reference>
<dbReference type="Proteomes" id="UP001177021">
    <property type="component" value="Unassembled WGS sequence"/>
</dbReference>
<keyword evidence="2" id="KW-1185">Reference proteome</keyword>
<sequence>MRKYNLPNERKKVWLDALLKENFGNCKNHQEKNNEKNVFCVDCRMSLCKHGIESHFLHKRFQIYQYSYQDVVKYSDILKYFDCSNIQTYKSNKDTVVHLKPRPSKEKKLAIEPKVASLSHGPQVKETKTSTPHNKFGGICEECGKHLQDKRNRFCSLTCKVKIFALNLTMSIIEKLGLSILFFEELGDQNDHNQNSEAESSISIAEPYRYVEKVNFRKHPRKNTPMRSFYL</sequence>
<gene>
    <name evidence="1" type="ORF">MILVUS5_LOCUS14264</name>
</gene>
<protein>
    <submittedName>
        <fullName evidence="1">Uncharacterized protein</fullName>
    </submittedName>
</protein>
<accession>A0ACB0JP25</accession>